<comment type="subcellular location">
    <subcellularLocation>
        <location evidence="1">Membrane</location>
        <topology evidence="1">Single-pass type I membrane protein</topology>
    </subcellularLocation>
</comment>
<sequence length="201" mass="22542">MTSWFRFLLLVLCATGTAGQCPHLCVCTAIERKGLTVNCSFSGLGAVPQLPHNTIRLYLQNNSLTSVGAGTLDHLLNLQEVDVSHNPWRCDCGIWYLRVWLDSQTLVRNKPHVQCWGPSSLSLTPLQRLSGNEIPGCRTLWPIRCHQFFVRDLFLIAPSLLILLILTGFLIIAKRLACRVAINSSRTFRRLTSTKSLLKSK</sequence>
<evidence type="ECO:0000256" key="3">
    <source>
        <dbReference type="ARBA" id="ARBA00022692"/>
    </source>
</evidence>
<dbReference type="SMART" id="SM00013">
    <property type="entry name" value="LRRNT"/>
    <property type="match status" value="1"/>
</dbReference>
<evidence type="ECO:0000313" key="18">
    <source>
        <dbReference type="Xenbase" id="XB-GENE-29096219"/>
    </source>
</evidence>
<dbReference type="RefSeq" id="XP_031757134.1">
    <property type="nucleotide sequence ID" value="XM_031901274.1"/>
</dbReference>
<evidence type="ECO:0000256" key="9">
    <source>
        <dbReference type="ARBA" id="ARBA00023136"/>
    </source>
</evidence>
<evidence type="ECO:0000259" key="14">
    <source>
        <dbReference type="SMART" id="SM00082"/>
    </source>
</evidence>
<feature type="chain" id="PRO_5044662758" evidence="12">
    <location>
        <begin position="20"/>
        <end position="201"/>
    </location>
</feature>
<dbReference type="Gene3D" id="3.80.10.10">
    <property type="entry name" value="Ribonuclease Inhibitor"/>
    <property type="match status" value="1"/>
</dbReference>
<keyword evidence="4" id="KW-0356">Hemostasis</keyword>
<keyword evidence="16" id="KW-1185">Reference proteome</keyword>
<dbReference type="AlphaFoldDB" id="A0A803J495"/>
<dbReference type="Ensembl" id="ENSXETT00000124289">
    <property type="protein sequence ID" value="ENSXETP00000112348"/>
    <property type="gene ID" value="ENSXETG00000047015"/>
</dbReference>
<dbReference type="InterPro" id="IPR052313">
    <property type="entry name" value="GPIb-IX-V_Complex"/>
</dbReference>
<dbReference type="SUPFAM" id="SSF52058">
    <property type="entry name" value="L domain-like"/>
    <property type="match status" value="1"/>
</dbReference>
<dbReference type="InterPro" id="IPR032675">
    <property type="entry name" value="LRR_dom_sf"/>
</dbReference>
<organism evidence="15">
    <name type="scientific">Xenopus tropicalis</name>
    <name type="common">Western clawed frog</name>
    <name type="synonym">Silurana tropicalis</name>
    <dbReference type="NCBI Taxonomy" id="8364"/>
    <lineage>
        <taxon>Eukaryota</taxon>
        <taxon>Metazoa</taxon>
        <taxon>Chordata</taxon>
        <taxon>Craniata</taxon>
        <taxon>Vertebrata</taxon>
        <taxon>Euteleostomi</taxon>
        <taxon>Amphibia</taxon>
        <taxon>Batrachia</taxon>
        <taxon>Anura</taxon>
        <taxon>Pipoidea</taxon>
        <taxon>Pipidae</taxon>
        <taxon>Xenopodinae</taxon>
        <taxon>Xenopus</taxon>
        <taxon>Silurana</taxon>
    </lineage>
</organism>
<evidence type="ECO:0000256" key="1">
    <source>
        <dbReference type="ARBA" id="ARBA00004479"/>
    </source>
</evidence>
<dbReference type="GeneTree" id="ENSGT00530000064244"/>
<evidence type="ECO:0000256" key="5">
    <source>
        <dbReference type="ARBA" id="ARBA00022729"/>
    </source>
</evidence>
<name>A0A803J495_XENTR</name>
<dbReference type="PANTHER" id="PTHR22650">
    <property type="entry name" value="GLYCOPROTEIN IB BETA"/>
    <property type="match status" value="1"/>
</dbReference>
<keyword evidence="7 11" id="KW-1133">Transmembrane helix</keyword>
<dbReference type="Reactome" id="R-XTR-75892">
    <property type="pathway name" value="Platelet Adhesion to exposed collagen"/>
</dbReference>
<keyword evidence="5 12" id="KW-0732">Signal</keyword>
<dbReference type="Proteomes" id="UP000008143">
    <property type="component" value="Chromosome 4"/>
</dbReference>
<dbReference type="GO" id="GO:0007155">
    <property type="term" value="P:cell adhesion"/>
    <property type="evidence" value="ECO:0007669"/>
    <property type="project" value="UniProtKB-KW"/>
</dbReference>
<feature type="domain" description="LRRCT" evidence="14">
    <location>
        <begin position="86"/>
        <end position="138"/>
    </location>
</feature>
<dbReference type="Ensembl" id="ENSXETT00000108419">
    <property type="protein sequence ID" value="ENSXETP00000102662"/>
    <property type="gene ID" value="ENSXETG00000047015"/>
</dbReference>
<dbReference type="GO" id="GO:0016020">
    <property type="term" value="C:membrane"/>
    <property type="evidence" value="ECO:0007669"/>
    <property type="project" value="UniProtKB-SubCell"/>
</dbReference>
<dbReference type="SMART" id="SM00082">
    <property type="entry name" value="LRRCT"/>
    <property type="match status" value="1"/>
</dbReference>
<dbReference type="AGR" id="Xenbase:XB-GENE-29096219"/>
<evidence type="ECO:0000256" key="4">
    <source>
        <dbReference type="ARBA" id="ARBA00022696"/>
    </source>
</evidence>
<dbReference type="GeneID" id="116410485"/>
<evidence type="ECO:0000256" key="10">
    <source>
        <dbReference type="ARBA" id="ARBA00023157"/>
    </source>
</evidence>
<accession>A0A803J495</accession>
<keyword evidence="8" id="KW-0094">Blood coagulation</keyword>
<dbReference type="InterPro" id="IPR000372">
    <property type="entry name" value="LRRNT"/>
</dbReference>
<proteinExistence type="predicted"/>
<protein>
    <submittedName>
        <fullName evidence="15 17">Platelet glycoprotein IX-like</fullName>
    </submittedName>
</protein>
<dbReference type="Pfam" id="PF01462">
    <property type="entry name" value="LRRNT"/>
    <property type="match status" value="1"/>
</dbReference>
<reference evidence="15" key="2">
    <citation type="submission" date="2021-03" db="UniProtKB">
        <authorList>
            <consortium name="Ensembl"/>
        </authorList>
    </citation>
    <scope>IDENTIFICATION</scope>
</reference>
<evidence type="ECO:0000313" key="15">
    <source>
        <dbReference type="Ensembl" id="ENSXETP00000102662"/>
    </source>
</evidence>
<dbReference type="Xenbase" id="XB-GENE-29096219">
    <property type="gene designation" value="LOC116410485"/>
</dbReference>
<dbReference type="OrthoDB" id="72369at2759"/>
<keyword evidence="2" id="KW-0433">Leucine-rich repeat</keyword>
<evidence type="ECO:0000256" key="2">
    <source>
        <dbReference type="ARBA" id="ARBA00022614"/>
    </source>
</evidence>
<dbReference type="Reactome" id="R-XTR-430116">
    <property type="pathway name" value="GP1b-IX-V activation signalling"/>
</dbReference>
<keyword evidence="6" id="KW-0130">Cell adhesion</keyword>
<feature type="domain" description="LRRNT" evidence="13">
    <location>
        <begin position="20"/>
        <end position="56"/>
    </location>
</feature>
<dbReference type="Reactome" id="R-XTR-140837">
    <property type="pathway name" value="Intrinsic Pathway of Fibrin Clot Formation"/>
</dbReference>
<evidence type="ECO:0000313" key="16">
    <source>
        <dbReference type="Proteomes" id="UP000008143"/>
    </source>
</evidence>
<dbReference type="InterPro" id="IPR000483">
    <property type="entry name" value="Cys-rich_flank_reg_C"/>
</dbReference>
<dbReference type="OMA" id="GYELGSC"/>
<dbReference type="GO" id="GO:0007596">
    <property type="term" value="P:blood coagulation"/>
    <property type="evidence" value="ECO:0007669"/>
    <property type="project" value="UniProtKB-KW"/>
</dbReference>
<reference evidence="15" key="1">
    <citation type="journal article" date="2010" name="Science">
        <title>The genome of the Western clawed frog Xenopus tropicalis.</title>
        <authorList>
            <person name="Hellsten U."/>
            <person name="Harland R.M."/>
            <person name="Gilchrist M.J."/>
            <person name="Hendrix D."/>
            <person name="Jurka J."/>
            <person name="Kapitonov V."/>
            <person name="Ovcharenko I."/>
            <person name="Putnam N.H."/>
            <person name="Shu S."/>
            <person name="Taher L."/>
            <person name="Blitz I.L."/>
            <person name="Blumberg B."/>
            <person name="Dichmann D.S."/>
            <person name="Dubchak I."/>
            <person name="Amaya E."/>
            <person name="Detter J.C."/>
            <person name="Fletcher R."/>
            <person name="Gerhard D.S."/>
            <person name="Goodstein D."/>
            <person name="Graves T."/>
            <person name="Grigoriev I.V."/>
            <person name="Grimwood J."/>
            <person name="Kawashima T."/>
            <person name="Lindquist E."/>
            <person name="Lucas S.M."/>
            <person name="Mead P.E."/>
            <person name="Mitros T."/>
            <person name="Ogino H."/>
            <person name="Ohta Y."/>
            <person name="Poliakov A.V."/>
            <person name="Pollet N."/>
            <person name="Robert J."/>
            <person name="Salamov A."/>
            <person name="Sater A.K."/>
            <person name="Schmutz J."/>
            <person name="Terry A."/>
            <person name="Vize P.D."/>
            <person name="Warren W.C."/>
            <person name="Wells D."/>
            <person name="Wills A."/>
            <person name="Wilson R.K."/>
            <person name="Zimmerman L.B."/>
            <person name="Zorn A.M."/>
            <person name="Grainger R."/>
            <person name="Grammer T."/>
            <person name="Khokha M.K."/>
            <person name="Richardson P.M."/>
            <person name="Rokhsar D.S."/>
        </authorList>
    </citation>
    <scope>NUCLEOTIDE SEQUENCE [LARGE SCALE GENOMIC DNA]</scope>
    <source>
        <strain evidence="15">Nigerian</strain>
    </source>
</reference>
<dbReference type="PANTHER" id="PTHR22650:SF6">
    <property type="entry name" value="PLATELET GLYCOPROTEIN IX"/>
    <property type="match status" value="1"/>
</dbReference>
<evidence type="ECO:0000256" key="7">
    <source>
        <dbReference type="ARBA" id="ARBA00022989"/>
    </source>
</evidence>
<reference evidence="17" key="3">
    <citation type="submission" date="2025-04" db="UniProtKB">
        <authorList>
            <consortium name="RefSeq"/>
        </authorList>
    </citation>
    <scope>IDENTIFICATION</scope>
    <source>
        <strain evidence="17">Nigerian</strain>
        <tissue evidence="17">Liver and blood</tissue>
    </source>
</reference>
<dbReference type="Reactome" id="R-XTR-76009">
    <property type="pathway name" value="Platelet Aggregation (Plug Formation)"/>
</dbReference>
<evidence type="ECO:0000313" key="17">
    <source>
        <dbReference type="RefSeq" id="XP_031757134.1"/>
    </source>
</evidence>
<gene>
    <name evidence="15 17 18" type="primary">LOC116410485</name>
</gene>
<evidence type="ECO:0000259" key="13">
    <source>
        <dbReference type="SMART" id="SM00013"/>
    </source>
</evidence>
<evidence type="ECO:0000256" key="6">
    <source>
        <dbReference type="ARBA" id="ARBA00022889"/>
    </source>
</evidence>
<evidence type="ECO:0000256" key="8">
    <source>
        <dbReference type="ARBA" id="ARBA00023084"/>
    </source>
</evidence>
<dbReference type="KEGG" id="xtr:116410485"/>
<feature type="signal peptide" evidence="12">
    <location>
        <begin position="1"/>
        <end position="19"/>
    </location>
</feature>
<feature type="transmembrane region" description="Helical" evidence="11">
    <location>
        <begin position="153"/>
        <end position="173"/>
    </location>
</feature>
<keyword evidence="9 11" id="KW-0472">Membrane</keyword>
<evidence type="ECO:0000256" key="11">
    <source>
        <dbReference type="SAM" id="Phobius"/>
    </source>
</evidence>
<evidence type="ECO:0000256" key="12">
    <source>
        <dbReference type="SAM" id="SignalP"/>
    </source>
</evidence>
<keyword evidence="3 11" id="KW-0812">Transmembrane</keyword>
<keyword evidence="10" id="KW-1015">Disulfide bond</keyword>